<accession>A0A9R1U3X8</accession>
<keyword evidence="1 2" id="KW-0175">Coiled coil</keyword>
<feature type="coiled-coil region" evidence="2">
    <location>
        <begin position="752"/>
        <end position="783"/>
    </location>
</feature>
<protein>
    <submittedName>
        <fullName evidence="6 7">A-kinase anchor protein 9 isoform X1</fullName>
    </submittedName>
</protein>
<evidence type="ECO:0000313" key="7">
    <source>
        <dbReference type="RefSeq" id="XP_011306192.1"/>
    </source>
</evidence>
<reference evidence="6 7" key="1">
    <citation type="submission" date="2025-04" db="UniProtKB">
        <authorList>
            <consortium name="RefSeq"/>
        </authorList>
    </citation>
    <scope>IDENTIFICATION</scope>
    <source>
        <strain evidence="6 7">USDA-PBARC FA_bdor</strain>
        <tissue evidence="6 7">Whole organism</tissue>
    </source>
</reference>
<dbReference type="KEGG" id="fas:105268366"/>
<evidence type="ECO:0000259" key="4">
    <source>
        <dbReference type="PROSITE" id="PS50892"/>
    </source>
</evidence>
<evidence type="ECO:0000256" key="1">
    <source>
        <dbReference type="PROSITE-ProRule" id="PRU00290"/>
    </source>
</evidence>
<dbReference type="GeneID" id="105268366"/>
<dbReference type="AlphaFoldDB" id="A0A9R1U3X8"/>
<evidence type="ECO:0000256" key="3">
    <source>
        <dbReference type="SAM" id="MobiDB-lite"/>
    </source>
</evidence>
<evidence type="ECO:0000313" key="5">
    <source>
        <dbReference type="Proteomes" id="UP000694866"/>
    </source>
</evidence>
<evidence type="ECO:0000256" key="2">
    <source>
        <dbReference type="SAM" id="Coils"/>
    </source>
</evidence>
<feature type="region of interest" description="Disordered" evidence="3">
    <location>
        <begin position="695"/>
        <end position="719"/>
    </location>
</feature>
<proteinExistence type="predicted"/>
<dbReference type="PROSITE" id="PS50892">
    <property type="entry name" value="V_SNARE"/>
    <property type="match status" value="1"/>
</dbReference>
<dbReference type="InterPro" id="IPR042855">
    <property type="entry name" value="V_SNARE_CC"/>
</dbReference>
<dbReference type="RefSeq" id="XP_011306192.1">
    <property type="nucleotide sequence ID" value="XM_011307890.1"/>
</dbReference>
<feature type="coiled-coil region" evidence="2">
    <location>
        <begin position="214"/>
        <end position="287"/>
    </location>
</feature>
<sequence>MENTNSLHDNCTVASTSSDDVCGERSGLQILDEFKKLYEGRIESVDSNNPNASDVKMKIMEEWINDLHAQNVMLAKTVQELEEAAYQRVKILEDKLKHTSNLITDNMALVEEPRHHELNDLTDRLDYLQQEDEILKQKINNFQNDITGLIELVRRGYYERRWSLDGINLYELKAADIPIPFGSDRRPHDDRLPENKELTNQEPIFNEWSQSSTAISNQLELINLKEELRNQNEQVERWKEKCISIQKEFAEGRESLTLEVAQKHDQIMNLKDKIENITEQCDQISKQMHFKDEIIKEMRSQLKQQKERKEIPLSHPVQDKKGPQVRWDCVLSHEQSQEKESFSDESSEDFPNLKTIVENEQDNLIHIKDNLIEILRTFNFNEEKAYKRGLADAHEKLQSMENLLENYNIQKSWEDSDCNTFISHTNKLTEAIEILSKICLSKENQISQVLCTFQNSLEKTDKIERESIEKQGNISRQDFKVMEEFRVCTVEAQAAVEDLQEKITSIVSNLSCRHQLFIDLKIALDNSQEEINKTDDELSDILDSLKKHIDEKLMTKERMISGREKLHDFKNKINKCLVELKLLTAVDQVENSCNNLMDNVIDEIEYILCHLQVFITKEESTYDLLNKSRDLVKRLEDHLSKFKKFSDCVLRDDKSAKDIYEQNWEKLEKLESELDDAHTRMQNNLENIVQRSQQDEYVHDLSSDSQEGTSHRYDDSTSQSISELEELKGIVTSKDKLIHQKDEIIKIQKESIYMTQEEMRNLQRKLEEKINTHLEEKKHLLKESKLQIETIEHLRKAVVDGKKNSDRLSSQKSVSDVVWTSITPAVFNNGDVHDI</sequence>
<organism evidence="5 7">
    <name type="scientific">Fopius arisanus</name>
    <dbReference type="NCBI Taxonomy" id="64838"/>
    <lineage>
        <taxon>Eukaryota</taxon>
        <taxon>Metazoa</taxon>
        <taxon>Ecdysozoa</taxon>
        <taxon>Arthropoda</taxon>
        <taxon>Hexapoda</taxon>
        <taxon>Insecta</taxon>
        <taxon>Pterygota</taxon>
        <taxon>Neoptera</taxon>
        <taxon>Endopterygota</taxon>
        <taxon>Hymenoptera</taxon>
        <taxon>Apocrita</taxon>
        <taxon>Ichneumonoidea</taxon>
        <taxon>Braconidae</taxon>
        <taxon>Opiinae</taxon>
        <taxon>Fopius</taxon>
    </lineage>
</organism>
<feature type="coiled-coil region" evidence="2">
    <location>
        <begin position="118"/>
        <end position="145"/>
    </location>
</feature>
<dbReference type="RefSeq" id="XP_011306191.1">
    <property type="nucleotide sequence ID" value="XM_011307889.1"/>
</dbReference>
<dbReference type="Proteomes" id="UP000694866">
    <property type="component" value="Unplaced"/>
</dbReference>
<keyword evidence="5" id="KW-1185">Reference proteome</keyword>
<evidence type="ECO:0000313" key="6">
    <source>
        <dbReference type="RefSeq" id="XP_011306191.1"/>
    </source>
</evidence>
<gene>
    <name evidence="6 7" type="primary">LOC105268366</name>
</gene>
<feature type="domain" description="V-SNARE coiled-coil homology" evidence="4">
    <location>
        <begin position="666"/>
        <end position="728"/>
    </location>
</feature>
<dbReference type="OrthoDB" id="6350415at2759"/>
<accession>A0A9R1U232</accession>
<name>A0A9R1U3X8_9HYME</name>